<dbReference type="Pfam" id="PF13537">
    <property type="entry name" value="GATase_7"/>
    <property type="match status" value="1"/>
</dbReference>
<evidence type="ECO:0000256" key="2">
    <source>
        <dbReference type="ARBA" id="ARBA00012737"/>
    </source>
</evidence>
<name>A0ABR7J4R0_9FLAO</name>
<organism evidence="5 6">
    <name type="scientific">Flavobacterium kayseriense</name>
    <dbReference type="NCBI Taxonomy" id="2764714"/>
    <lineage>
        <taxon>Bacteria</taxon>
        <taxon>Pseudomonadati</taxon>
        <taxon>Bacteroidota</taxon>
        <taxon>Flavobacteriia</taxon>
        <taxon>Flavobacteriales</taxon>
        <taxon>Flavobacteriaceae</taxon>
        <taxon>Flavobacterium</taxon>
    </lineage>
</organism>
<proteinExistence type="predicted"/>
<dbReference type="Pfam" id="PF00733">
    <property type="entry name" value="Asn_synthase"/>
    <property type="match status" value="1"/>
</dbReference>
<evidence type="ECO:0000313" key="5">
    <source>
        <dbReference type="EMBL" id="MBC5840528.1"/>
    </source>
</evidence>
<dbReference type="InterPro" id="IPR001962">
    <property type="entry name" value="Asn_synthase"/>
</dbReference>
<evidence type="ECO:0000313" key="6">
    <source>
        <dbReference type="Proteomes" id="UP000629963"/>
    </source>
</evidence>
<evidence type="ECO:0000259" key="4">
    <source>
        <dbReference type="PROSITE" id="PS51278"/>
    </source>
</evidence>
<accession>A0ABR7J4R0</accession>
<dbReference type="SUPFAM" id="SSF52402">
    <property type="entry name" value="Adenine nucleotide alpha hydrolases-like"/>
    <property type="match status" value="1"/>
</dbReference>
<protein>
    <recommendedName>
        <fullName evidence="2">asparagine synthase (glutamine-hydrolyzing)</fullName>
        <ecNumber evidence="2">6.3.5.4</ecNumber>
    </recommendedName>
</protein>
<dbReference type="InterPro" id="IPR051786">
    <property type="entry name" value="ASN_synthetase/amidase"/>
</dbReference>
<dbReference type="Gene3D" id="3.60.20.10">
    <property type="entry name" value="Glutamine Phosphoribosylpyrophosphate, subunit 1, domain 1"/>
    <property type="match status" value="1"/>
</dbReference>
<feature type="domain" description="Glutamine amidotransferase type-2" evidence="4">
    <location>
        <begin position="1"/>
        <end position="197"/>
    </location>
</feature>
<dbReference type="SUPFAM" id="SSF56235">
    <property type="entry name" value="N-terminal nucleophile aminohydrolases (Ntn hydrolases)"/>
    <property type="match status" value="1"/>
</dbReference>
<dbReference type="PANTHER" id="PTHR43284">
    <property type="entry name" value="ASPARAGINE SYNTHETASE (GLUTAMINE-HYDROLYZING)"/>
    <property type="match status" value="1"/>
</dbReference>
<comment type="pathway">
    <text evidence="1">Amino-acid biosynthesis; L-asparagine biosynthesis; L-asparagine from L-aspartate (L-Gln route): step 1/1.</text>
</comment>
<dbReference type="Proteomes" id="UP000629963">
    <property type="component" value="Unassembled WGS sequence"/>
</dbReference>
<dbReference type="Gene3D" id="3.40.50.620">
    <property type="entry name" value="HUPs"/>
    <property type="match status" value="1"/>
</dbReference>
<gene>
    <name evidence="5" type="ORF">H8R23_03845</name>
</gene>
<evidence type="ECO:0000256" key="1">
    <source>
        <dbReference type="ARBA" id="ARBA00005187"/>
    </source>
</evidence>
<dbReference type="EC" id="6.3.5.4" evidence="2"/>
<comment type="catalytic activity">
    <reaction evidence="3">
        <text>L-aspartate + L-glutamine + ATP + H2O = L-asparagine + L-glutamate + AMP + diphosphate + H(+)</text>
        <dbReference type="Rhea" id="RHEA:12228"/>
        <dbReference type="ChEBI" id="CHEBI:15377"/>
        <dbReference type="ChEBI" id="CHEBI:15378"/>
        <dbReference type="ChEBI" id="CHEBI:29985"/>
        <dbReference type="ChEBI" id="CHEBI:29991"/>
        <dbReference type="ChEBI" id="CHEBI:30616"/>
        <dbReference type="ChEBI" id="CHEBI:33019"/>
        <dbReference type="ChEBI" id="CHEBI:58048"/>
        <dbReference type="ChEBI" id="CHEBI:58359"/>
        <dbReference type="ChEBI" id="CHEBI:456215"/>
        <dbReference type="EC" id="6.3.5.4"/>
    </reaction>
</comment>
<reference evidence="5 6" key="1">
    <citation type="submission" date="2020-08" db="EMBL/GenBank/DDBJ databases">
        <title>Description of novel Flavobacterium F-380 isolate.</title>
        <authorList>
            <person name="Saticioglu I.B."/>
            <person name="Duman M."/>
            <person name="Altun S."/>
        </authorList>
    </citation>
    <scope>NUCLEOTIDE SEQUENCE [LARGE SCALE GENOMIC DNA]</scope>
    <source>
        <strain evidence="5 6">F-380</strain>
    </source>
</reference>
<evidence type="ECO:0000256" key="3">
    <source>
        <dbReference type="ARBA" id="ARBA00048741"/>
    </source>
</evidence>
<dbReference type="InterPro" id="IPR017932">
    <property type="entry name" value="GATase_2_dom"/>
</dbReference>
<dbReference type="InterPro" id="IPR029055">
    <property type="entry name" value="Ntn_hydrolases_N"/>
</dbReference>
<dbReference type="RefSeq" id="WP_187009096.1">
    <property type="nucleotide sequence ID" value="NZ_JACRUI010000001.1"/>
</dbReference>
<dbReference type="PROSITE" id="PS51278">
    <property type="entry name" value="GATASE_TYPE_2"/>
    <property type="match status" value="1"/>
</dbReference>
<comment type="caution">
    <text evidence="5">The sequence shown here is derived from an EMBL/GenBank/DDBJ whole genome shotgun (WGS) entry which is preliminary data.</text>
</comment>
<dbReference type="PANTHER" id="PTHR43284:SF1">
    <property type="entry name" value="ASPARAGINE SYNTHETASE"/>
    <property type="match status" value="1"/>
</dbReference>
<keyword evidence="6" id="KW-1185">Reference proteome</keyword>
<dbReference type="EMBL" id="JACRUJ010000001">
    <property type="protein sequence ID" value="MBC5840528.1"/>
    <property type="molecule type" value="Genomic_DNA"/>
</dbReference>
<sequence>MKGFFGILNLKKDNFKIATANYLQNKSKRNLTIPLTTDDILLIDFDSSVVNDAKSKNLQYVGWCRLDNITELQTLLNLKSTAIESEVILTAYKKWGEACAEHFIGDFSFAIWDSEQKTLFLAKDQMGIRPLFYLEQNGLFYFGTTIPEIKIALLEKPSLNEIYIAKELRNFPQEIEDTFFKGIKRLKPAHYIFLKIEGRLEEKRYWELTPVDLSECKSEEDYLVLLRATFKEAVLCRIRDKKNVGCQLSGGIDSSAIAVLLSRLMNNKNLHTYSFVLDDLTKTYSENAIDEQGTQEEIINYANLIRENHHHITSFYYKNVFEELAKKNAVMGGVANSDSIWQDSLYKIAAEQNKIEVIFSGFPGDEGLSQTGSNYFYDYLNDFKVFALFAFIINFRRAAIKKIVQYYRAKKANTSALGYEELQRKRNMLNIKSEFYTELKDPSFKFNPSFKSWQKQQICRAHTTLRAESEGTYANQYNIETVYPLADIRLLEIMYSLPAELFKPKPYSRALFRNICKGILPDRVRLQTKRNGSKTLAFADYWVTKKSVELNHYKIKNHTGLMMTEEEYHLKETENEFMRMKRLNTLKEIDYLIDLNLPTN</sequence>
<dbReference type="InterPro" id="IPR014729">
    <property type="entry name" value="Rossmann-like_a/b/a_fold"/>
</dbReference>